<dbReference type="Pfam" id="PF02895">
    <property type="entry name" value="H-kinase_dim"/>
    <property type="match status" value="1"/>
</dbReference>
<dbReference type="Gene3D" id="3.30.565.10">
    <property type="entry name" value="Histidine kinase-like ATPase, C-terminal domain"/>
    <property type="match status" value="1"/>
</dbReference>
<dbReference type="FunFam" id="3.30.565.10:FF:000016">
    <property type="entry name" value="Chemotaxis protein CheA, putative"/>
    <property type="match status" value="1"/>
</dbReference>
<dbReference type="PROSITE" id="PS50851">
    <property type="entry name" value="CHEW"/>
    <property type="match status" value="1"/>
</dbReference>
<sequence length="653" mass="70069">MIDNETLALFRAEAEGLVESLQSSLLAMQDASMDRSLVNQVFRDLHTLKGTGGMFGQTELASFVHHLESALEPLRSENRPASSTVVTAGLKAHDHIDALLRGQRPDGGDDILRQIAQAMTGPSLTNDWLLTFALPSDTLKLGGKPELVLDELRSLGASRIQACISRIPGLEALDPAVLSLSWTVHLPAHVAEADIHDVFMFHDGLALTLERIATKDTAAEREAASTGTDNHNVPTDEPSTAASISSTDSDKPVVAKPAAMMRVAAGRLDEMMDRVGELVIAEARLSAIAASSGDPALLAVAEEIQGLATGLRDTTMSVRMTPLGSITGRFRRLIHDLSADLGKPVDLLIEGEDTELDKTVVEQLVDPLLHLMRNAIDHGIEPAAIRKQTGKPLTGRVTLSARYSGAEVQISVVDDGYGLDVQKIRAKAIQKGLVDPSNDLSDSETFQLIFAPGFSTASAVTELSGRGVGMDVVKRTVSDLRGSIEVRSEKGQGTRIILRLPLTLAIIDGLLVEVAGERFTIPLAAVHEIVELRDPTMQEEGTAQFLNIRDRLVPYIMLRHLFTSTGEPDPYQKVVVVAAGEARIGLLVDRIIGSFQTVIKQLSPLHATMKIFSGATILGDGTVALILDVSQIVSWAQVDGSQANSRASWELVA</sequence>
<evidence type="ECO:0000256" key="3">
    <source>
        <dbReference type="ARBA" id="ARBA00021495"/>
    </source>
</evidence>
<keyword evidence="4" id="KW-0145">Chemotaxis</keyword>
<dbReference type="CDD" id="cd00088">
    <property type="entry name" value="HPT"/>
    <property type="match status" value="1"/>
</dbReference>
<dbReference type="InterPro" id="IPR002545">
    <property type="entry name" value="CheW-lke_dom"/>
</dbReference>
<dbReference type="RefSeq" id="WP_139079122.1">
    <property type="nucleotide sequence ID" value="NZ_VDFU01000074.1"/>
</dbReference>
<dbReference type="Gene3D" id="1.10.287.560">
    <property type="entry name" value="Histidine kinase CheA-like, homodimeric domain"/>
    <property type="match status" value="1"/>
</dbReference>
<dbReference type="Proteomes" id="UP000305887">
    <property type="component" value="Unassembled WGS sequence"/>
</dbReference>
<dbReference type="GO" id="GO:0000155">
    <property type="term" value="F:phosphorelay sensor kinase activity"/>
    <property type="evidence" value="ECO:0007669"/>
    <property type="project" value="InterPro"/>
</dbReference>
<dbReference type="OrthoDB" id="9803176at2"/>
<dbReference type="Gene3D" id="1.20.120.160">
    <property type="entry name" value="HPT domain"/>
    <property type="match status" value="1"/>
</dbReference>
<reference evidence="17 18" key="1">
    <citation type="submission" date="2019-06" db="EMBL/GenBank/DDBJ databases">
        <title>YIM 131921 draft genome.</title>
        <authorList>
            <person name="Jiang L."/>
        </authorList>
    </citation>
    <scope>NUCLEOTIDE SEQUENCE [LARGE SCALE GENOMIC DNA]</scope>
    <source>
        <strain evidence="17 18">YIM 131921</strain>
    </source>
</reference>
<evidence type="ECO:0000259" key="16">
    <source>
        <dbReference type="PROSITE" id="PS50894"/>
    </source>
</evidence>
<keyword evidence="8" id="KW-0418">Kinase</keyword>
<accession>A0A5C4MHW5</accession>
<dbReference type="SMART" id="SM00387">
    <property type="entry name" value="HATPase_c"/>
    <property type="match status" value="1"/>
</dbReference>
<dbReference type="InterPro" id="IPR036097">
    <property type="entry name" value="HisK_dim/P_sf"/>
</dbReference>
<evidence type="ECO:0000259" key="15">
    <source>
        <dbReference type="PROSITE" id="PS50851"/>
    </source>
</evidence>
<keyword evidence="9" id="KW-0067">ATP-binding</keyword>
<evidence type="ECO:0000256" key="6">
    <source>
        <dbReference type="ARBA" id="ARBA00022679"/>
    </source>
</evidence>
<dbReference type="CDD" id="cd00731">
    <property type="entry name" value="CheA_reg"/>
    <property type="match status" value="1"/>
</dbReference>
<dbReference type="SUPFAM" id="SSF50341">
    <property type="entry name" value="CheW-like"/>
    <property type="match status" value="1"/>
</dbReference>
<evidence type="ECO:0000256" key="10">
    <source>
        <dbReference type="ARBA" id="ARBA00023012"/>
    </source>
</evidence>
<dbReference type="SMART" id="SM00260">
    <property type="entry name" value="CheW"/>
    <property type="match status" value="1"/>
</dbReference>
<dbReference type="InterPro" id="IPR004105">
    <property type="entry name" value="CheA-like_dim"/>
</dbReference>
<dbReference type="InterPro" id="IPR051315">
    <property type="entry name" value="Bact_Chemotaxis_CheA"/>
</dbReference>
<evidence type="ECO:0000256" key="1">
    <source>
        <dbReference type="ARBA" id="ARBA00000085"/>
    </source>
</evidence>
<evidence type="ECO:0000313" key="17">
    <source>
        <dbReference type="EMBL" id="TNC43144.1"/>
    </source>
</evidence>
<dbReference type="SUPFAM" id="SSF47226">
    <property type="entry name" value="Histidine-containing phosphotransfer domain, HPT domain"/>
    <property type="match status" value="1"/>
</dbReference>
<feature type="domain" description="HPt" evidence="16">
    <location>
        <begin position="1"/>
        <end position="103"/>
    </location>
</feature>
<dbReference type="Pfam" id="PF01584">
    <property type="entry name" value="CheW"/>
    <property type="match status" value="1"/>
</dbReference>
<keyword evidence="7" id="KW-0547">Nucleotide-binding</keyword>
<dbReference type="InterPro" id="IPR036890">
    <property type="entry name" value="HATPase_C_sf"/>
</dbReference>
<keyword evidence="10" id="KW-0902">Two-component regulatory system</keyword>
<dbReference type="SMART" id="SM00073">
    <property type="entry name" value="HPT"/>
    <property type="match status" value="1"/>
</dbReference>
<evidence type="ECO:0000256" key="13">
    <source>
        <dbReference type="SAM" id="MobiDB-lite"/>
    </source>
</evidence>
<feature type="modified residue" description="Phosphohistidine" evidence="12">
    <location>
        <position position="46"/>
    </location>
</feature>
<evidence type="ECO:0000256" key="5">
    <source>
        <dbReference type="ARBA" id="ARBA00022553"/>
    </source>
</evidence>
<dbReference type="InterPro" id="IPR036061">
    <property type="entry name" value="CheW-like_dom_sf"/>
</dbReference>
<dbReference type="InterPro" id="IPR003594">
    <property type="entry name" value="HATPase_dom"/>
</dbReference>
<dbReference type="InterPro" id="IPR004358">
    <property type="entry name" value="Sig_transdc_His_kin-like_C"/>
</dbReference>
<evidence type="ECO:0000256" key="11">
    <source>
        <dbReference type="ARBA" id="ARBA00035100"/>
    </source>
</evidence>
<dbReference type="PROSITE" id="PS50894">
    <property type="entry name" value="HPT"/>
    <property type="match status" value="1"/>
</dbReference>
<evidence type="ECO:0000256" key="2">
    <source>
        <dbReference type="ARBA" id="ARBA00012438"/>
    </source>
</evidence>
<dbReference type="PANTHER" id="PTHR43395">
    <property type="entry name" value="SENSOR HISTIDINE KINASE CHEA"/>
    <property type="match status" value="1"/>
</dbReference>
<dbReference type="SMART" id="SM01231">
    <property type="entry name" value="H-kinase_dim"/>
    <property type="match status" value="1"/>
</dbReference>
<evidence type="ECO:0000256" key="4">
    <source>
        <dbReference type="ARBA" id="ARBA00022500"/>
    </source>
</evidence>
<keyword evidence="5 12" id="KW-0597">Phosphoprotein</keyword>
<dbReference type="AlphaFoldDB" id="A0A5C4MHW5"/>
<keyword evidence="6" id="KW-0808">Transferase</keyword>
<dbReference type="GO" id="GO:0005524">
    <property type="term" value="F:ATP binding"/>
    <property type="evidence" value="ECO:0007669"/>
    <property type="project" value="UniProtKB-KW"/>
</dbReference>
<evidence type="ECO:0000259" key="14">
    <source>
        <dbReference type="PROSITE" id="PS50109"/>
    </source>
</evidence>
<dbReference type="GO" id="GO:0006935">
    <property type="term" value="P:chemotaxis"/>
    <property type="evidence" value="ECO:0007669"/>
    <property type="project" value="UniProtKB-KW"/>
</dbReference>
<comment type="caution">
    <text evidence="17">The sequence shown here is derived from an EMBL/GenBank/DDBJ whole genome shotgun (WGS) entry which is preliminary data.</text>
</comment>
<dbReference type="CDD" id="cd16916">
    <property type="entry name" value="HATPase_CheA-like"/>
    <property type="match status" value="1"/>
</dbReference>
<dbReference type="PANTHER" id="PTHR43395:SF10">
    <property type="entry name" value="CHEMOTAXIS PROTEIN CHEA"/>
    <property type="match status" value="1"/>
</dbReference>
<dbReference type="EMBL" id="VDFU01000074">
    <property type="protein sequence ID" value="TNC43144.1"/>
    <property type="molecule type" value="Genomic_DNA"/>
</dbReference>
<evidence type="ECO:0000313" key="18">
    <source>
        <dbReference type="Proteomes" id="UP000305887"/>
    </source>
</evidence>
<evidence type="ECO:0000256" key="12">
    <source>
        <dbReference type="PROSITE-ProRule" id="PRU00110"/>
    </source>
</evidence>
<dbReference type="GO" id="GO:0005737">
    <property type="term" value="C:cytoplasm"/>
    <property type="evidence" value="ECO:0007669"/>
    <property type="project" value="InterPro"/>
</dbReference>
<comment type="catalytic activity">
    <reaction evidence="1">
        <text>ATP + protein L-histidine = ADP + protein N-phospho-L-histidine.</text>
        <dbReference type="EC" id="2.7.13.3"/>
    </reaction>
</comment>
<feature type="region of interest" description="Disordered" evidence="13">
    <location>
        <begin position="218"/>
        <end position="250"/>
    </location>
</feature>
<feature type="domain" description="Histidine kinase" evidence="14">
    <location>
        <begin position="301"/>
        <end position="504"/>
    </location>
</feature>
<dbReference type="EC" id="2.7.13.3" evidence="2"/>
<dbReference type="Pfam" id="PF01627">
    <property type="entry name" value="Hpt"/>
    <property type="match status" value="1"/>
</dbReference>
<dbReference type="InterPro" id="IPR037006">
    <property type="entry name" value="CheA-like_homodim_sf"/>
</dbReference>
<dbReference type="SUPFAM" id="SSF55874">
    <property type="entry name" value="ATPase domain of HSP90 chaperone/DNA topoisomerase II/histidine kinase"/>
    <property type="match status" value="1"/>
</dbReference>
<dbReference type="Gene3D" id="2.30.30.40">
    <property type="entry name" value="SH3 Domains"/>
    <property type="match status" value="1"/>
</dbReference>
<dbReference type="InterPro" id="IPR008207">
    <property type="entry name" value="Sig_transdc_His_kin_Hpt_dom"/>
</dbReference>
<keyword evidence="18" id="KW-1185">Reference proteome</keyword>
<dbReference type="SUPFAM" id="SSF47384">
    <property type="entry name" value="Homodimeric domain of signal transducing histidine kinase"/>
    <property type="match status" value="1"/>
</dbReference>
<evidence type="ECO:0000256" key="9">
    <source>
        <dbReference type="ARBA" id="ARBA00022840"/>
    </source>
</evidence>
<proteinExistence type="predicted"/>
<dbReference type="Pfam" id="PF02518">
    <property type="entry name" value="HATPase_c"/>
    <property type="match status" value="1"/>
</dbReference>
<dbReference type="PRINTS" id="PR00344">
    <property type="entry name" value="BCTRLSENSOR"/>
</dbReference>
<dbReference type="InterPro" id="IPR036641">
    <property type="entry name" value="HPT_dom_sf"/>
</dbReference>
<dbReference type="PROSITE" id="PS50109">
    <property type="entry name" value="HIS_KIN"/>
    <property type="match status" value="1"/>
</dbReference>
<evidence type="ECO:0000256" key="7">
    <source>
        <dbReference type="ARBA" id="ARBA00022741"/>
    </source>
</evidence>
<feature type="domain" description="CheW-like" evidence="15">
    <location>
        <begin position="506"/>
        <end position="638"/>
    </location>
</feature>
<protein>
    <recommendedName>
        <fullName evidence="3">Chemotaxis protein CheA</fullName>
        <ecNumber evidence="2">2.7.13.3</ecNumber>
    </recommendedName>
</protein>
<comment type="function">
    <text evidence="11">Involved in the transmission of sensory signals from the chemoreceptors to the flagellar motors. CheA is autophosphorylated; it can transfer its phosphate group to either CheB or CheY.</text>
</comment>
<name>A0A5C4MHW5_9RHOB</name>
<organism evidence="17 18">
    <name type="scientific">Rubellimicrobium rubrum</name>
    <dbReference type="NCBI Taxonomy" id="2585369"/>
    <lineage>
        <taxon>Bacteria</taxon>
        <taxon>Pseudomonadati</taxon>
        <taxon>Pseudomonadota</taxon>
        <taxon>Alphaproteobacteria</taxon>
        <taxon>Rhodobacterales</taxon>
        <taxon>Roseobacteraceae</taxon>
        <taxon>Rubellimicrobium</taxon>
    </lineage>
</organism>
<evidence type="ECO:0000256" key="8">
    <source>
        <dbReference type="ARBA" id="ARBA00022777"/>
    </source>
</evidence>
<gene>
    <name evidence="17" type="ORF">FHG66_21155</name>
</gene>
<dbReference type="InterPro" id="IPR005467">
    <property type="entry name" value="His_kinase_dom"/>
</dbReference>